<dbReference type="AlphaFoldDB" id="A0A382ZZY2"/>
<gene>
    <name evidence="1" type="ORF">METZ01_LOCUS453743</name>
</gene>
<feature type="non-terminal residue" evidence="1">
    <location>
        <position position="136"/>
    </location>
</feature>
<sequence>MVSLACGMRGPPLAPLVIVPAQIFNFSAERFEDDVYIRVEIPEANEDGSEPAELDRVEIYALTTQPEEDQPQLSLDDWLDLATLVATFPIEDFDRETGDEERSSEDQFYVQGEEVTIVEALTGEVLVPVKIEIEDE</sequence>
<evidence type="ECO:0000313" key="1">
    <source>
        <dbReference type="EMBL" id="SVE00889.1"/>
    </source>
</evidence>
<protein>
    <submittedName>
        <fullName evidence="1">Uncharacterized protein</fullName>
    </submittedName>
</protein>
<dbReference type="EMBL" id="UINC01187919">
    <property type="protein sequence ID" value="SVE00889.1"/>
    <property type="molecule type" value="Genomic_DNA"/>
</dbReference>
<proteinExistence type="predicted"/>
<accession>A0A382ZZY2</accession>
<organism evidence="1">
    <name type="scientific">marine metagenome</name>
    <dbReference type="NCBI Taxonomy" id="408172"/>
    <lineage>
        <taxon>unclassified sequences</taxon>
        <taxon>metagenomes</taxon>
        <taxon>ecological metagenomes</taxon>
    </lineage>
</organism>
<reference evidence="1" key="1">
    <citation type="submission" date="2018-05" db="EMBL/GenBank/DDBJ databases">
        <authorList>
            <person name="Lanie J.A."/>
            <person name="Ng W.-L."/>
            <person name="Kazmierczak K.M."/>
            <person name="Andrzejewski T.M."/>
            <person name="Davidsen T.M."/>
            <person name="Wayne K.J."/>
            <person name="Tettelin H."/>
            <person name="Glass J.I."/>
            <person name="Rusch D."/>
            <person name="Podicherti R."/>
            <person name="Tsui H.-C.T."/>
            <person name="Winkler M.E."/>
        </authorList>
    </citation>
    <scope>NUCLEOTIDE SEQUENCE</scope>
</reference>
<name>A0A382ZZY2_9ZZZZ</name>